<feature type="region of interest" description="Disordered" evidence="1">
    <location>
        <begin position="268"/>
        <end position="448"/>
    </location>
</feature>
<organism evidence="2 3">
    <name type="scientific">Puccinia coronata f. sp. avenae</name>
    <dbReference type="NCBI Taxonomy" id="200324"/>
    <lineage>
        <taxon>Eukaryota</taxon>
        <taxon>Fungi</taxon>
        <taxon>Dikarya</taxon>
        <taxon>Basidiomycota</taxon>
        <taxon>Pucciniomycotina</taxon>
        <taxon>Pucciniomycetes</taxon>
        <taxon>Pucciniales</taxon>
        <taxon>Pucciniaceae</taxon>
        <taxon>Puccinia</taxon>
    </lineage>
</organism>
<evidence type="ECO:0000256" key="1">
    <source>
        <dbReference type="SAM" id="MobiDB-lite"/>
    </source>
</evidence>
<proteinExistence type="predicted"/>
<accession>A0A2N5RZZ4</accession>
<sequence length="474" mass="50411">MARLPGLDNNIDLETAGYCPSGPPRYPLAANLGTPMVPASVGLSPLGASTDPSIFPVHSTTDTQPTPAVAKQAPKRRARCTADEVAQHVAELALKRLRKAHEKVAVAWKKEAAKVAKDLLKASEAARTAAAQFIWSEAASLELVEFVKTMKDNHCESEKAPGFVKFPKYFFDYHKNKEQFTLLASLDNECLLHRIGESGSAGLFTALVDCGMSNKIWNALLLLNSNNSAVNAEGLEELHQGNLDLTMDDPDDTAPELESDAEALPPVIDFDASPVPQLPHQSAVPPVGLPSEGMAPGSPAAATDGQAIPANPATPAPTSTGAATATPNPTRSGAATTTPRPNATSPPTPLIGSVADTPAAQPALCTRPPGGASVPRQRGKTKEAPQKDDGTAAKRESERRAVQRDSDWKYERDQAAERHKEERADAERVRKEEKDRADANQATQDKSQQLFETAMLIVLASFAKGNDQPPPATS</sequence>
<feature type="compositionally biased region" description="Basic and acidic residues" evidence="1">
    <location>
        <begin position="380"/>
        <end position="438"/>
    </location>
</feature>
<evidence type="ECO:0000313" key="3">
    <source>
        <dbReference type="Proteomes" id="UP000235392"/>
    </source>
</evidence>
<protein>
    <submittedName>
        <fullName evidence="2">Uncharacterized protein</fullName>
    </submittedName>
</protein>
<name>A0A2N5RZZ4_9BASI</name>
<reference evidence="2 3" key="1">
    <citation type="submission" date="2017-11" db="EMBL/GenBank/DDBJ databases">
        <title>De novo assembly and phasing of dikaryotic genomes from two isolates of Puccinia coronata f. sp. avenae, the causal agent of oat crown rust.</title>
        <authorList>
            <person name="Miller M.E."/>
            <person name="Zhang Y."/>
            <person name="Omidvar V."/>
            <person name="Sperschneider J."/>
            <person name="Schwessinger B."/>
            <person name="Raley C."/>
            <person name="Palmer J.M."/>
            <person name="Garnica D."/>
            <person name="Upadhyaya N."/>
            <person name="Rathjen J."/>
            <person name="Taylor J.M."/>
            <person name="Park R.F."/>
            <person name="Dodds P.N."/>
            <person name="Hirsch C.D."/>
            <person name="Kianian S.F."/>
            <person name="Figueroa M."/>
        </authorList>
    </citation>
    <scope>NUCLEOTIDE SEQUENCE [LARGE SCALE GENOMIC DNA]</scope>
    <source>
        <strain evidence="2">12SD80</strain>
    </source>
</reference>
<dbReference type="EMBL" id="PGCI01001207">
    <property type="protein sequence ID" value="PLW06569.1"/>
    <property type="molecule type" value="Genomic_DNA"/>
</dbReference>
<evidence type="ECO:0000313" key="2">
    <source>
        <dbReference type="EMBL" id="PLW06569.1"/>
    </source>
</evidence>
<feature type="compositionally biased region" description="Polar residues" evidence="1">
    <location>
        <begin position="331"/>
        <end position="343"/>
    </location>
</feature>
<comment type="caution">
    <text evidence="2">The sequence shown here is derived from an EMBL/GenBank/DDBJ whole genome shotgun (WGS) entry which is preliminary data.</text>
</comment>
<dbReference type="AlphaFoldDB" id="A0A2N5RZZ4"/>
<gene>
    <name evidence="2" type="ORF">PCASD_26464</name>
</gene>
<dbReference type="Proteomes" id="UP000235392">
    <property type="component" value="Unassembled WGS sequence"/>
</dbReference>
<feature type="compositionally biased region" description="Low complexity" evidence="1">
    <location>
        <begin position="309"/>
        <end position="330"/>
    </location>
</feature>